<proteinExistence type="predicted"/>
<reference evidence="2 3" key="1">
    <citation type="submission" date="2021-04" db="EMBL/GenBank/DDBJ databases">
        <title>Determining the burden of carbapenem-resistant Enterobacterales from a tertiary public heath setting in Bangladesh: a clinical, epidemiological, and molecular study.</title>
        <authorList>
            <person name="Farzana R."/>
            <person name="Walsh T.R."/>
        </authorList>
    </citation>
    <scope>NUCLEOTIDE SEQUENCE [LARGE SCALE GENOMIC DNA]</scope>
    <source>
        <strain evidence="2">Dmpro_s316</strain>
        <strain evidence="3">dmpro_s316</strain>
    </source>
</reference>
<dbReference type="RefSeq" id="WP_250000257.1">
    <property type="nucleotide sequence ID" value="NZ_CP095443.1"/>
</dbReference>
<dbReference type="AlphaFoldDB" id="A0AAI9MUV8"/>
<sequence length="220" mass="24854">MCKFKHVAFLAVVAITASGCSTEGNELCIFGIESWNKNYTNYDNPIYQDAKGKELSRQARNKLLKQADEYAKGFINEDYDIAETLCSKLDTNDVIFETLHVQSKITDENGMRFLTVPINYTGSQAAVVQLIKDRDKPFSSRIKSGLAEGGGDKIVEGPCLNDMCNKNDLITFCESKQRTLLKDKKYVDNLKASYIRESGIVITFPTEEKKIYECKKPKLF</sequence>
<dbReference type="PROSITE" id="PS51257">
    <property type="entry name" value="PROKAR_LIPOPROTEIN"/>
    <property type="match status" value="1"/>
</dbReference>
<dbReference type="Proteomes" id="UP001495779">
    <property type="component" value="Unassembled WGS sequence"/>
</dbReference>
<reference evidence="1" key="2">
    <citation type="submission" date="2024-02" db="EMBL/GenBank/DDBJ databases">
        <authorList>
            <consortium name="Clinical and Environmental Microbiology Branch: Whole genome sequencing antimicrobial resistance pathogens in the healthcare setting"/>
        </authorList>
    </citation>
    <scope>NUCLEOTIDE SEQUENCE</scope>
    <source>
        <strain evidence="1">2020GO-00142</strain>
    </source>
</reference>
<evidence type="ECO:0000313" key="2">
    <source>
        <dbReference type="EMBL" id="MER5076774.1"/>
    </source>
</evidence>
<dbReference type="EMBL" id="JAGSRH010000009">
    <property type="protein sequence ID" value="MER5076774.1"/>
    <property type="molecule type" value="Genomic_DNA"/>
</dbReference>
<evidence type="ECO:0008006" key="4">
    <source>
        <dbReference type="Google" id="ProtNLM"/>
    </source>
</evidence>
<organism evidence="1">
    <name type="scientific">Providencia stuartii</name>
    <dbReference type="NCBI Taxonomy" id="588"/>
    <lineage>
        <taxon>Bacteria</taxon>
        <taxon>Pseudomonadati</taxon>
        <taxon>Pseudomonadota</taxon>
        <taxon>Gammaproteobacteria</taxon>
        <taxon>Enterobacterales</taxon>
        <taxon>Morganellaceae</taxon>
        <taxon>Providencia</taxon>
    </lineage>
</organism>
<gene>
    <name evidence="1" type="ORF">JRA39_001330</name>
    <name evidence="2" type="ORF">KDV35_07860</name>
</gene>
<evidence type="ECO:0000313" key="3">
    <source>
        <dbReference type="Proteomes" id="UP001495779"/>
    </source>
</evidence>
<name>A0AAI9MUV8_PROST</name>
<evidence type="ECO:0000313" key="1">
    <source>
        <dbReference type="EMBL" id="EMP9432312.1"/>
    </source>
</evidence>
<dbReference type="EMBL" id="AAZDVE040000007">
    <property type="protein sequence ID" value="EMP9432312.1"/>
    <property type="molecule type" value="Genomic_DNA"/>
</dbReference>
<accession>A0AAI9MUV8</accession>
<comment type="caution">
    <text evidence="1">The sequence shown here is derived from an EMBL/GenBank/DDBJ whole genome shotgun (WGS) entry which is preliminary data.</text>
</comment>
<protein>
    <recommendedName>
        <fullName evidence="4">Lipoprotein</fullName>
    </recommendedName>
</protein>